<dbReference type="EMBL" id="BAABBE010000008">
    <property type="protein sequence ID" value="GAA3644416.1"/>
    <property type="molecule type" value="Genomic_DNA"/>
</dbReference>
<dbReference type="Proteomes" id="UP001500711">
    <property type="component" value="Unassembled WGS sequence"/>
</dbReference>
<comment type="caution">
    <text evidence="1">The sequence shown here is derived from an EMBL/GenBank/DDBJ whole genome shotgun (WGS) entry which is preliminary data.</text>
</comment>
<sequence length="66" mass="6997">MDGHFELDLRRWDVVAAGLVIEEAGGVVSGWTGEDLSWTSPEDKLDVVASYGLVHEALLRAVGGSG</sequence>
<organism evidence="1 2">
    <name type="scientific">Lentzea roselyniae</name>
    <dbReference type="NCBI Taxonomy" id="531940"/>
    <lineage>
        <taxon>Bacteria</taxon>
        <taxon>Bacillati</taxon>
        <taxon>Actinomycetota</taxon>
        <taxon>Actinomycetes</taxon>
        <taxon>Pseudonocardiales</taxon>
        <taxon>Pseudonocardiaceae</taxon>
        <taxon>Lentzea</taxon>
    </lineage>
</organism>
<protein>
    <recommendedName>
        <fullName evidence="3">Inositol-phosphate phosphatase</fullName>
    </recommendedName>
</protein>
<evidence type="ECO:0000313" key="2">
    <source>
        <dbReference type="Proteomes" id="UP001500711"/>
    </source>
</evidence>
<dbReference type="InterPro" id="IPR000760">
    <property type="entry name" value="Inositol_monophosphatase-like"/>
</dbReference>
<reference evidence="2" key="1">
    <citation type="journal article" date="2019" name="Int. J. Syst. Evol. Microbiol.">
        <title>The Global Catalogue of Microorganisms (GCM) 10K type strain sequencing project: providing services to taxonomists for standard genome sequencing and annotation.</title>
        <authorList>
            <consortium name="The Broad Institute Genomics Platform"/>
            <consortium name="The Broad Institute Genome Sequencing Center for Infectious Disease"/>
            <person name="Wu L."/>
            <person name="Ma J."/>
        </authorList>
    </citation>
    <scope>NUCLEOTIDE SEQUENCE [LARGE SCALE GENOMIC DNA]</scope>
    <source>
        <strain evidence="2">JCM 17494</strain>
    </source>
</reference>
<evidence type="ECO:0008006" key="3">
    <source>
        <dbReference type="Google" id="ProtNLM"/>
    </source>
</evidence>
<keyword evidence="2" id="KW-1185">Reference proteome</keyword>
<dbReference type="SUPFAM" id="SSF56655">
    <property type="entry name" value="Carbohydrate phosphatase"/>
    <property type="match status" value="1"/>
</dbReference>
<accession>A0ABP7AZS0</accession>
<dbReference type="Gene3D" id="3.40.190.80">
    <property type="match status" value="1"/>
</dbReference>
<gene>
    <name evidence="1" type="ORF">GCM10022267_33760</name>
</gene>
<proteinExistence type="predicted"/>
<name>A0ABP7AZS0_9PSEU</name>
<dbReference type="Pfam" id="PF00459">
    <property type="entry name" value="Inositol_P"/>
    <property type="match status" value="1"/>
</dbReference>
<evidence type="ECO:0000313" key="1">
    <source>
        <dbReference type="EMBL" id="GAA3644416.1"/>
    </source>
</evidence>